<feature type="region of interest" description="Disordered" evidence="1">
    <location>
        <begin position="1"/>
        <end position="211"/>
    </location>
</feature>
<feature type="compositionally biased region" description="Basic and acidic residues" evidence="1">
    <location>
        <begin position="92"/>
        <end position="102"/>
    </location>
</feature>
<accession>A0A6J4R2F0</accession>
<reference evidence="2" key="1">
    <citation type="submission" date="2020-02" db="EMBL/GenBank/DDBJ databases">
        <authorList>
            <person name="Meier V. D."/>
        </authorList>
    </citation>
    <scope>NUCLEOTIDE SEQUENCE</scope>
    <source>
        <strain evidence="2">AVDCRST_MAG58</strain>
    </source>
</reference>
<protein>
    <submittedName>
        <fullName evidence="2">Cyclase family protein</fullName>
    </submittedName>
</protein>
<gene>
    <name evidence="2" type="ORF">AVDCRST_MAG58-2279</name>
</gene>
<feature type="compositionally biased region" description="Basic residues" evidence="1">
    <location>
        <begin position="106"/>
        <end position="131"/>
    </location>
</feature>
<name>A0A6J4R2F0_9ACTN</name>
<dbReference type="EMBL" id="CADCVF010000046">
    <property type="protein sequence ID" value="CAA9459453.1"/>
    <property type="molecule type" value="Genomic_DNA"/>
</dbReference>
<feature type="non-terminal residue" evidence="2">
    <location>
        <position position="1"/>
    </location>
</feature>
<proteinExistence type="predicted"/>
<organism evidence="2">
    <name type="scientific">uncultured Rubrobacteraceae bacterium</name>
    <dbReference type="NCBI Taxonomy" id="349277"/>
    <lineage>
        <taxon>Bacteria</taxon>
        <taxon>Bacillati</taxon>
        <taxon>Actinomycetota</taxon>
        <taxon>Rubrobacteria</taxon>
        <taxon>Rubrobacterales</taxon>
        <taxon>Rubrobacteraceae</taxon>
        <taxon>environmental samples</taxon>
    </lineage>
</organism>
<feature type="compositionally biased region" description="Basic residues" evidence="1">
    <location>
        <begin position="188"/>
        <end position="207"/>
    </location>
</feature>
<evidence type="ECO:0000256" key="1">
    <source>
        <dbReference type="SAM" id="MobiDB-lite"/>
    </source>
</evidence>
<dbReference type="AlphaFoldDB" id="A0A6J4R2F0"/>
<feature type="non-terminal residue" evidence="2">
    <location>
        <position position="266"/>
    </location>
</feature>
<sequence>AGWGEARIRPGATAYRTDAHPPGPQAGRLLLPPSPPPRRRVSSRRNRTPHGGRGRPDLRRAHGYPHGRPLPPSGRPHPLRRRSGGGGAVLARLHEARRRGDTARSSPRRAPRRGRERRRRISRTRPRRYGRGSRGVLRNAGGRRRGGERGARTARQRPLLGRRGALPGRTRHGRERGVLDGGAGRVRGWGRQHGLGRARVGRSRTRVPHGWTPDPTCEERYLHHREPRPRRTRRLRTLPLRVRLHALEARRGDGLPRQAPGNGIRV</sequence>
<evidence type="ECO:0000313" key="2">
    <source>
        <dbReference type="EMBL" id="CAA9459453.1"/>
    </source>
</evidence>
<feature type="compositionally biased region" description="Basic residues" evidence="1">
    <location>
        <begin position="37"/>
        <end position="53"/>
    </location>
</feature>